<feature type="transmembrane region" description="Helical" evidence="1">
    <location>
        <begin position="76"/>
        <end position="92"/>
    </location>
</feature>
<dbReference type="Proteomes" id="UP000655751">
    <property type="component" value="Unassembled WGS sequence"/>
</dbReference>
<sequence length="128" mass="13669">MQRIAPYAVDLALVILFAVIGRSTHDEAIFAGLPKTVWPFAVGLVVGWAAAYALACRRGPRRDDGFNPMRVWPTGVLVWASTLAIGMVLRALSGQGVAASFVVVAAVALALFLIGWRAAVRALPRSIR</sequence>
<feature type="transmembrane region" description="Helical" evidence="1">
    <location>
        <begin position="98"/>
        <end position="120"/>
    </location>
</feature>
<dbReference type="EMBL" id="JADMLG010000008">
    <property type="protein sequence ID" value="MBH0778697.1"/>
    <property type="molecule type" value="Genomic_DNA"/>
</dbReference>
<dbReference type="AlphaFoldDB" id="A0A931IEM4"/>
<protein>
    <submittedName>
        <fullName evidence="2">DUF3054 domain-containing protein</fullName>
    </submittedName>
</protein>
<evidence type="ECO:0000256" key="1">
    <source>
        <dbReference type="SAM" id="Phobius"/>
    </source>
</evidence>
<feature type="transmembrane region" description="Helical" evidence="1">
    <location>
        <begin position="37"/>
        <end position="55"/>
    </location>
</feature>
<dbReference type="Pfam" id="PF11255">
    <property type="entry name" value="DUF3054"/>
    <property type="match status" value="1"/>
</dbReference>
<keyword evidence="1" id="KW-1133">Transmembrane helix</keyword>
<dbReference type="RefSeq" id="WP_196151006.1">
    <property type="nucleotide sequence ID" value="NZ_JADMLG010000008.1"/>
</dbReference>
<name>A0A931IEM4_9NOCA</name>
<accession>A0A931IEM4</accession>
<organism evidence="2 3">
    <name type="scientific">Nocardia bovistercoris</name>
    <dbReference type="NCBI Taxonomy" id="2785916"/>
    <lineage>
        <taxon>Bacteria</taxon>
        <taxon>Bacillati</taxon>
        <taxon>Actinomycetota</taxon>
        <taxon>Actinomycetes</taxon>
        <taxon>Mycobacteriales</taxon>
        <taxon>Nocardiaceae</taxon>
        <taxon>Nocardia</taxon>
    </lineage>
</organism>
<reference evidence="2" key="1">
    <citation type="submission" date="2020-11" db="EMBL/GenBank/DDBJ databases">
        <title>Nocardia NEAU-351.nov., a novel actinomycete isolated from the cow dung.</title>
        <authorList>
            <person name="Zhang X."/>
        </authorList>
    </citation>
    <scope>NUCLEOTIDE SEQUENCE</scope>
    <source>
        <strain evidence="2">NEAU-351</strain>
    </source>
</reference>
<evidence type="ECO:0000313" key="2">
    <source>
        <dbReference type="EMBL" id="MBH0778697.1"/>
    </source>
</evidence>
<proteinExistence type="predicted"/>
<keyword evidence="1" id="KW-0812">Transmembrane</keyword>
<keyword evidence="3" id="KW-1185">Reference proteome</keyword>
<gene>
    <name evidence="2" type="ORF">IT779_20655</name>
</gene>
<comment type="caution">
    <text evidence="2">The sequence shown here is derived from an EMBL/GenBank/DDBJ whole genome shotgun (WGS) entry which is preliminary data.</text>
</comment>
<feature type="transmembrane region" description="Helical" evidence="1">
    <location>
        <begin position="7"/>
        <end position="25"/>
    </location>
</feature>
<dbReference type="InterPro" id="IPR021414">
    <property type="entry name" value="DUF3054"/>
</dbReference>
<evidence type="ECO:0000313" key="3">
    <source>
        <dbReference type="Proteomes" id="UP000655751"/>
    </source>
</evidence>
<keyword evidence="1" id="KW-0472">Membrane</keyword>